<dbReference type="Gene3D" id="2.40.420.20">
    <property type="match status" value="1"/>
</dbReference>
<accession>A0A0G1CZZ1</accession>
<dbReference type="PANTHER" id="PTHR30469">
    <property type="entry name" value="MULTIDRUG RESISTANCE PROTEIN MDTA"/>
    <property type="match status" value="1"/>
</dbReference>
<dbReference type="GO" id="GO:0015562">
    <property type="term" value="F:efflux transmembrane transporter activity"/>
    <property type="evidence" value="ECO:0007669"/>
    <property type="project" value="TreeGrafter"/>
</dbReference>
<feature type="non-terminal residue" evidence="3">
    <location>
        <position position="1"/>
    </location>
</feature>
<dbReference type="InterPro" id="IPR058649">
    <property type="entry name" value="CzcB_C"/>
</dbReference>
<dbReference type="EMBL" id="LCEB01000034">
    <property type="protein sequence ID" value="KKS64166.1"/>
    <property type="molecule type" value="Genomic_DNA"/>
</dbReference>
<evidence type="ECO:0000259" key="2">
    <source>
        <dbReference type="Pfam" id="PF25975"/>
    </source>
</evidence>
<evidence type="ECO:0000313" key="3">
    <source>
        <dbReference type="EMBL" id="KKS64166.1"/>
    </source>
</evidence>
<feature type="compositionally biased region" description="Polar residues" evidence="1">
    <location>
        <begin position="86"/>
        <end position="100"/>
    </location>
</feature>
<evidence type="ECO:0000256" key="1">
    <source>
        <dbReference type="SAM" id="MobiDB-lite"/>
    </source>
</evidence>
<feature type="region of interest" description="Disordered" evidence="1">
    <location>
        <begin position="82"/>
        <end position="112"/>
    </location>
</feature>
<proteinExistence type="predicted"/>
<evidence type="ECO:0000313" key="4">
    <source>
        <dbReference type="Proteomes" id="UP000034135"/>
    </source>
</evidence>
<dbReference type="GO" id="GO:1990281">
    <property type="term" value="C:efflux pump complex"/>
    <property type="evidence" value="ECO:0007669"/>
    <property type="project" value="TreeGrafter"/>
</dbReference>
<dbReference type="AlphaFoldDB" id="A0A0G1CZZ1"/>
<protein>
    <submittedName>
        <fullName evidence="3">Putative Co/Zn/Cd efflux system membrane fusion protein</fullName>
    </submittedName>
</protein>
<dbReference type="PANTHER" id="PTHR30469:SF33">
    <property type="entry name" value="SLR1207 PROTEIN"/>
    <property type="match status" value="1"/>
</dbReference>
<dbReference type="Pfam" id="PF25975">
    <property type="entry name" value="CzcB_C"/>
    <property type="match status" value="1"/>
</dbReference>
<sequence length="112" mass="12111">TVITVKITLSDQSIRKIAGLNGQVNVILEEGKNVLTIPQEALREDNTVLVQTPQGINPVKVTPGLRSDTDVEIKEGLKEGERVITNPPTGNQFGRSSNPLNGILRSFRPGRG</sequence>
<comment type="caution">
    <text evidence="3">The sequence shown here is derived from an EMBL/GenBank/DDBJ whole genome shotgun (WGS) entry which is preliminary data.</text>
</comment>
<gene>
    <name evidence="3" type="ORF">UV33_C0034G0001</name>
</gene>
<organism evidence="3 4">
    <name type="scientific">Candidatus Daviesbacteria bacterium GW2011_GWA1_42_6</name>
    <dbReference type="NCBI Taxonomy" id="1618420"/>
    <lineage>
        <taxon>Bacteria</taxon>
        <taxon>Candidatus Daviesiibacteriota</taxon>
    </lineage>
</organism>
<dbReference type="Proteomes" id="UP000034135">
    <property type="component" value="Unassembled WGS sequence"/>
</dbReference>
<reference evidence="3 4" key="1">
    <citation type="journal article" date="2015" name="Nature">
        <title>rRNA introns, odd ribosomes, and small enigmatic genomes across a large radiation of phyla.</title>
        <authorList>
            <person name="Brown C.T."/>
            <person name="Hug L.A."/>
            <person name="Thomas B.C."/>
            <person name="Sharon I."/>
            <person name="Castelle C.J."/>
            <person name="Singh A."/>
            <person name="Wilkins M.J."/>
            <person name="Williams K.H."/>
            <person name="Banfield J.F."/>
        </authorList>
    </citation>
    <scope>NUCLEOTIDE SEQUENCE [LARGE SCALE GENOMIC DNA]</scope>
</reference>
<name>A0A0G1CZZ1_9BACT</name>
<feature type="domain" description="CzcB-like C-terminal circularly permuted SH3-like" evidence="2">
    <location>
        <begin position="40"/>
        <end position="85"/>
    </location>
</feature>